<evidence type="ECO:0000256" key="1">
    <source>
        <dbReference type="SAM" id="MobiDB-lite"/>
    </source>
</evidence>
<dbReference type="Proteomes" id="UP001140091">
    <property type="component" value="Unassembled WGS sequence"/>
</dbReference>
<feature type="compositionally biased region" description="Gly residues" evidence="1">
    <location>
        <begin position="32"/>
        <end position="76"/>
    </location>
</feature>
<protein>
    <submittedName>
        <fullName evidence="3">Uncharacterized protein</fullName>
    </submittedName>
</protein>
<dbReference type="AlphaFoldDB" id="A0A9W8J7G6"/>
<organism evidence="3 4">
    <name type="scientific">Candolleomyces eurysporus</name>
    <dbReference type="NCBI Taxonomy" id="2828524"/>
    <lineage>
        <taxon>Eukaryota</taxon>
        <taxon>Fungi</taxon>
        <taxon>Dikarya</taxon>
        <taxon>Basidiomycota</taxon>
        <taxon>Agaricomycotina</taxon>
        <taxon>Agaricomycetes</taxon>
        <taxon>Agaricomycetidae</taxon>
        <taxon>Agaricales</taxon>
        <taxon>Agaricineae</taxon>
        <taxon>Psathyrellaceae</taxon>
        <taxon>Candolleomyces</taxon>
    </lineage>
</organism>
<proteinExistence type="predicted"/>
<feature type="chain" id="PRO_5040967741" evidence="2">
    <location>
        <begin position="20"/>
        <end position="76"/>
    </location>
</feature>
<feature type="signal peptide" evidence="2">
    <location>
        <begin position="1"/>
        <end position="19"/>
    </location>
</feature>
<keyword evidence="4" id="KW-1185">Reference proteome</keyword>
<dbReference type="EMBL" id="JANBPK010000965">
    <property type="protein sequence ID" value="KAJ2927719.1"/>
    <property type="molecule type" value="Genomic_DNA"/>
</dbReference>
<evidence type="ECO:0000256" key="2">
    <source>
        <dbReference type="SAM" id="SignalP"/>
    </source>
</evidence>
<evidence type="ECO:0000313" key="3">
    <source>
        <dbReference type="EMBL" id="KAJ2927719.1"/>
    </source>
</evidence>
<accession>A0A9W8J7G6</accession>
<keyword evidence="2" id="KW-0732">Signal</keyword>
<name>A0A9W8J7G6_9AGAR</name>
<feature type="region of interest" description="Disordered" evidence="1">
    <location>
        <begin position="26"/>
        <end position="76"/>
    </location>
</feature>
<evidence type="ECO:0000313" key="4">
    <source>
        <dbReference type="Proteomes" id="UP001140091"/>
    </source>
</evidence>
<feature type="non-terminal residue" evidence="3">
    <location>
        <position position="76"/>
    </location>
</feature>
<reference evidence="3" key="1">
    <citation type="submission" date="2022-06" db="EMBL/GenBank/DDBJ databases">
        <title>Genome Sequence of Candolleomyces eurysporus.</title>
        <authorList>
            <person name="Buettner E."/>
        </authorList>
    </citation>
    <scope>NUCLEOTIDE SEQUENCE</scope>
    <source>
        <strain evidence="3">VTCC 930004</strain>
    </source>
</reference>
<gene>
    <name evidence="3" type="ORF">H1R20_g9378</name>
</gene>
<comment type="caution">
    <text evidence="3">The sequence shown here is derived from an EMBL/GenBank/DDBJ whole genome shotgun (WGS) entry which is preliminary data.</text>
</comment>
<sequence>MKLTSALISLIACAIGTHGVTIPLEARQDPGFPGGTPPGGGFPGFPGGDPGGGFPGFPGGTPPGGGFPGFPGGWIM</sequence>